<evidence type="ECO:0000313" key="2">
    <source>
        <dbReference type="EMBL" id="PKU64190.1"/>
    </source>
</evidence>
<protein>
    <submittedName>
        <fullName evidence="2">WD repeat-containing protein RUP2</fullName>
    </submittedName>
</protein>
<reference evidence="2 3" key="1">
    <citation type="journal article" date="2016" name="Sci. Rep.">
        <title>The Dendrobium catenatum Lindl. genome sequence provides insights into polysaccharide synthase, floral development and adaptive evolution.</title>
        <authorList>
            <person name="Zhang G.Q."/>
            <person name="Xu Q."/>
            <person name="Bian C."/>
            <person name="Tsai W.C."/>
            <person name="Yeh C.M."/>
            <person name="Liu K.W."/>
            <person name="Yoshida K."/>
            <person name="Zhang L.S."/>
            <person name="Chang S.B."/>
            <person name="Chen F."/>
            <person name="Shi Y."/>
            <person name="Su Y.Y."/>
            <person name="Zhang Y.Q."/>
            <person name="Chen L.J."/>
            <person name="Yin Y."/>
            <person name="Lin M."/>
            <person name="Huang H."/>
            <person name="Deng H."/>
            <person name="Wang Z.W."/>
            <person name="Zhu S.L."/>
            <person name="Zhao X."/>
            <person name="Deng C."/>
            <person name="Niu S.C."/>
            <person name="Huang J."/>
            <person name="Wang M."/>
            <person name="Liu G.H."/>
            <person name="Yang H.J."/>
            <person name="Xiao X.J."/>
            <person name="Hsiao Y.Y."/>
            <person name="Wu W.L."/>
            <person name="Chen Y.Y."/>
            <person name="Mitsuda N."/>
            <person name="Ohme-Takagi M."/>
            <person name="Luo Y.B."/>
            <person name="Van de Peer Y."/>
            <person name="Liu Z.J."/>
        </authorList>
    </citation>
    <scope>NUCLEOTIDE SEQUENCE [LARGE SCALE GENOMIC DNA]</scope>
    <source>
        <tissue evidence="2">The whole plant</tissue>
    </source>
</reference>
<proteinExistence type="predicted"/>
<dbReference type="PANTHER" id="PTHR45389">
    <property type="entry name" value="WD REPEAT-CONTAINING PROTEIN RUP1"/>
    <property type="match status" value="1"/>
</dbReference>
<dbReference type="SUPFAM" id="SSF50978">
    <property type="entry name" value="WD40 repeat-like"/>
    <property type="match status" value="1"/>
</dbReference>
<dbReference type="PROSITE" id="PS50082">
    <property type="entry name" value="WD_REPEATS_2"/>
    <property type="match status" value="1"/>
</dbReference>
<dbReference type="PANTHER" id="PTHR45389:SF1">
    <property type="entry name" value="WD REPEAT-CONTAINING PROTEIN RUP1"/>
    <property type="match status" value="1"/>
</dbReference>
<organism evidence="2 3">
    <name type="scientific">Dendrobium catenatum</name>
    <dbReference type="NCBI Taxonomy" id="906689"/>
    <lineage>
        <taxon>Eukaryota</taxon>
        <taxon>Viridiplantae</taxon>
        <taxon>Streptophyta</taxon>
        <taxon>Embryophyta</taxon>
        <taxon>Tracheophyta</taxon>
        <taxon>Spermatophyta</taxon>
        <taxon>Magnoliopsida</taxon>
        <taxon>Liliopsida</taxon>
        <taxon>Asparagales</taxon>
        <taxon>Orchidaceae</taxon>
        <taxon>Epidendroideae</taxon>
        <taxon>Malaxideae</taxon>
        <taxon>Dendrobiinae</taxon>
        <taxon>Dendrobium</taxon>
    </lineage>
</organism>
<dbReference type="SMART" id="SM00320">
    <property type="entry name" value="WD40"/>
    <property type="match status" value="6"/>
</dbReference>
<dbReference type="GO" id="GO:0010224">
    <property type="term" value="P:response to UV-B"/>
    <property type="evidence" value="ECO:0007669"/>
    <property type="project" value="TreeGrafter"/>
</dbReference>
<keyword evidence="3" id="KW-1185">Reference proteome</keyword>
<dbReference type="InterPro" id="IPR044616">
    <property type="entry name" value="RUP1/2"/>
</dbReference>
<name>A0A2I0VL97_9ASPA</name>
<dbReference type="InterPro" id="IPR036322">
    <property type="entry name" value="WD40_repeat_dom_sf"/>
</dbReference>
<sequence length="359" mass="38650">MNAEPQQPESTNTNKEEADRAHCDWNFRLATVVSPPASRPEASDAIGAIELDPSDRLLATAGIARKIRFYTLATLLPHNPPAFLSHSSACDFYLCTPAKLSSLRFRPATGSRLIAAADYDGVVTEYDLENRESVFERHDHNGRRVWSVDFSAAGDLGASGSDDGVAKVWDPRSSAAGTAVHAGTGSVCCVEFDRVDNGPYLALGCADRRAYVYDLRAAGAGPVAVFGGHKRTVTYVRFMGGVRMLSSGTDGSHRLWEAGGRELRAYRGHRNGRSFVGMAVWREGGLIGCGSETNEVFVYDLRWGEPIWVRGFGPAESSFTSAVNWRGAGAGGTDDCTLIAGGSDGVLQFFSCRRNQPAD</sequence>
<dbReference type="Gene3D" id="2.130.10.10">
    <property type="entry name" value="YVTN repeat-like/Quinoprotein amine dehydrogenase"/>
    <property type="match status" value="1"/>
</dbReference>
<evidence type="ECO:0000313" key="3">
    <source>
        <dbReference type="Proteomes" id="UP000233837"/>
    </source>
</evidence>
<dbReference type="AlphaFoldDB" id="A0A2I0VL97"/>
<gene>
    <name evidence="2" type="primary">RUP2</name>
    <name evidence="2" type="ORF">MA16_Dca005113</name>
</gene>
<evidence type="ECO:0000256" key="1">
    <source>
        <dbReference type="PROSITE-ProRule" id="PRU00221"/>
    </source>
</evidence>
<dbReference type="InterPro" id="IPR015943">
    <property type="entry name" value="WD40/YVTN_repeat-like_dom_sf"/>
</dbReference>
<dbReference type="InterPro" id="IPR001680">
    <property type="entry name" value="WD40_rpt"/>
</dbReference>
<dbReference type="STRING" id="906689.A0A2I0VL97"/>
<reference evidence="2 3" key="2">
    <citation type="journal article" date="2017" name="Nature">
        <title>The Apostasia genome and the evolution of orchids.</title>
        <authorList>
            <person name="Zhang G.Q."/>
            <person name="Liu K.W."/>
            <person name="Li Z."/>
            <person name="Lohaus R."/>
            <person name="Hsiao Y.Y."/>
            <person name="Niu S.C."/>
            <person name="Wang J.Y."/>
            <person name="Lin Y.C."/>
            <person name="Xu Q."/>
            <person name="Chen L.J."/>
            <person name="Yoshida K."/>
            <person name="Fujiwara S."/>
            <person name="Wang Z.W."/>
            <person name="Zhang Y.Q."/>
            <person name="Mitsuda N."/>
            <person name="Wang M."/>
            <person name="Liu G.H."/>
            <person name="Pecoraro L."/>
            <person name="Huang H.X."/>
            <person name="Xiao X.J."/>
            <person name="Lin M."/>
            <person name="Wu X.Y."/>
            <person name="Wu W.L."/>
            <person name="Chen Y.Y."/>
            <person name="Chang S.B."/>
            <person name="Sakamoto S."/>
            <person name="Ohme-Takagi M."/>
            <person name="Yagi M."/>
            <person name="Zeng S.J."/>
            <person name="Shen C.Y."/>
            <person name="Yeh C.M."/>
            <person name="Luo Y.B."/>
            <person name="Tsai W.C."/>
            <person name="Van de Peer Y."/>
            <person name="Liu Z.J."/>
        </authorList>
    </citation>
    <scope>NUCLEOTIDE SEQUENCE [LARGE SCALE GENOMIC DNA]</scope>
    <source>
        <tissue evidence="2">The whole plant</tissue>
    </source>
</reference>
<dbReference type="EMBL" id="KZ503429">
    <property type="protein sequence ID" value="PKU64190.1"/>
    <property type="molecule type" value="Genomic_DNA"/>
</dbReference>
<dbReference type="OrthoDB" id="273771at2759"/>
<feature type="repeat" description="WD" evidence="1">
    <location>
        <begin position="138"/>
        <end position="179"/>
    </location>
</feature>
<keyword evidence="1" id="KW-0853">WD repeat</keyword>
<dbReference type="Pfam" id="PF00400">
    <property type="entry name" value="WD40"/>
    <property type="match status" value="2"/>
</dbReference>
<accession>A0A2I0VL97</accession>
<dbReference type="Proteomes" id="UP000233837">
    <property type="component" value="Unassembled WGS sequence"/>
</dbReference>